<reference evidence="3" key="2">
    <citation type="submission" date="2015-06" db="UniProtKB">
        <authorList>
            <consortium name="EnsemblPlants"/>
        </authorList>
    </citation>
    <scope>IDENTIFICATION</scope>
    <source>
        <strain evidence="3">DM1-3 516 R44</strain>
    </source>
</reference>
<dbReference type="InParanoid" id="M1DAK2"/>
<feature type="domain" description="Putative plant transposon protein" evidence="2">
    <location>
        <begin position="348"/>
        <end position="436"/>
    </location>
</feature>
<evidence type="ECO:0000259" key="2">
    <source>
        <dbReference type="Pfam" id="PF20167"/>
    </source>
</evidence>
<dbReference type="PaxDb" id="4113-PGSC0003DMT400085917"/>
<name>M1DAK2_SOLTU</name>
<dbReference type="PANTHER" id="PTHR33180">
    <property type="entry name" value="PHOTOSYSTEM II CP43 REACTION CENTER PROTEIN"/>
    <property type="match status" value="1"/>
</dbReference>
<reference evidence="4" key="1">
    <citation type="journal article" date="2011" name="Nature">
        <title>Genome sequence and analysis of the tuber crop potato.</title>
        <authorList>
            <consortium name="The Potato Genome Sequencing Consortium"/>
        </authorList>
    </citation>
    <scope>NUCLEOTIDE SEQUENCE [LARGE SCALE GENOMIC DNA]</scope>
    <source>
        <strain evidence="4">cv. DM1-3 516 R44</strain>
    </source>
</reference>
<dbReference type="EnsemblPlants" id="PGSC0003DMT400085917">
    <property type="protein sequence ID" value="PGSC0003DMT400085917"/>
    <property type="gene ID" value="PGSC0003DMG400035488"/>
</dbReference>
<dbReference type="AlphaFoldDB" id="M1DAK2"/>
<dbReference type="Gramene" id="PGSC0003DMT400085917">
    <property type="protein sequence ID" value="PGSC0003DMT400085917"/>
    <property type="gene ID" value="PGSC0003DMG400035488"/>
</dbReference>
<dbReference type="Pfam" id="PF20167">
    <property type="entry name" value="Transposase_32"/>
    <property type="match status" value="1"/>
</dbReference>
<protein>
    <recommendedName>
        <fullName evidence="2">Putative plant transposon protein domain-containing protein</fullName>
    </recommendedName>
</protein>
<dbReference type="PANTHER" id="PTHR33180:SF31">
    <property type="entry name" value="POLYPROTEIN PROTEIN"/>
    <property type="match status" value="1"/>
</dbReference>
<evidence type="ECO:0000256" key="1">
    <source>
        <dbReference type="SAM" id="MobiDB-lite"/>
    </source>
</evidence>
<feature type="region of interest" description="Disordered" evidence="1">
    <location>
        <begin position="286"/>
        <end position="314"/>
    </location>
</feature>
<evidence type="ECO:0000313" key="4">
    <source>
        <dbReference type="Proteomes" id="UP000011115"/>
    </source>
</evidence>
<organism evidence="3 4">
    <name type="scientific">Solanum tuberosum</name>
    <name type="common">Potato</name>
    <dbReference type="NCBI Taxonomy" id="4113"/>
    <lineage>
        <taxon>Eukaryota</taxon>
        <taxon>Viridiplantae</taxon>
        <taxon>Streptophyta</taxon>
        <taxon>Embryophyta</taxon>
        <taxon>Tracheophyta</taxon>
        <taxon>Spermatophyta</taxon>
        <taxon>Magnoliopsida</taxon>
        <taxon>eudicotyledons</taxon>
        <taxon>Gunneridae</taxon>
        <taxon>Pentapetalae</taxon>
        <taxon>asterids</taxon>
        <taxon>lamiids</taxon>
        <taxon>Solanales</taxon>
        <taxon>Solanaceae</taxon>
        <taxon>Solanoideae</taxon>
        <taxon>Solaneae</taxon>
        <taxon>Solanum</taxon>
    </lineage>
</organism>
<sequence>MVTKGSFLEVMSLAYYSQVRVGEQKTQRAAHQNGWRARLGPSLDSRNQNMECVKFGGLWTNRCVAEQGGILDFVGHLEPHINSRSCKTRQGKLPLGVSPSGSVSTVNIAEKARTRQFLKAKGPSHRRHANFLTNPFGEPDLARQSDWPLADPFGESFCNYFSTIFLELFLTFYDVYVDMDRLKVAGRDMPPRKRAKGITINEDAAASRVKATKLPTTGGSGKGKGKTPAPASPEASSDSDGIYATYLMTSKSEGEHHFYQAATSEPEDELLAAHKAELQSKRLNDPSRIRTPQTTTTPPAPVLAIQGPPPRSMNRLKTEGLRTIIEEKRLSTDGVIDRYPEIMSCLRSHKFQLFTRPRGRYVPNWVREFYTTHGALVPERKKQAAKFKPVDYVVVKGRKVKCDSDAINAVLECSTRIENDCQYKIRTKALENMKKMIGSSDI</sequence>
<keyword evidence="4" id="KW-1185">Reference proteome</keyword>
<evidence type="ECO:0000313" key="3">
    <source>
        <dbReference type="EnsemblPlants" id="PGSC0003DMT400085917"/>
    </source>
</evidence>
<feature type="region of interest" description="Disordered" evidence="1">
    <location>
        <begin position="206"/>
        <end position="240"/>
    </location>
</feature>
<accession>M1DAK2</accession>
<dbReference type="HOGENOM" id="CLU_620236_0_0_1"/>
<dbReference type="InterPro" id="IPR046796">
    <property type="entry name" value="Transposase_32_dom"/>
</dbReference>
<proteinExistence type="predicted"/>
<dbReference type="Proteomes" id="UP000011115">
    <property type="component" value="Unassembled WGS sequence"/>
</dbReference>
<feature type="compositionally biased region" description="Low complexity" evidence="1">
    <location>
        <begin position="226"/>
        <end position="236"/>
    </location>
</feature>